<feature type="domain" description="LTD" evidence="2">
    <location>
        <begin position="19"/>
        <end position="158"/>
    </location>
</feature>
<dbReference type="GO" id="GO:0051664">
    <property type="term" value="P:nuclear pore localization"/>
    <property type="evidence" value="ECO:0007669"/>
    <property type="project" value="TreeGrafter"/>
</dbReference>
<organism evidence="3 4">
    <name type="scientific">Brachionus calyciflorus</name>
    <dbReference type="NCBI Taxonomy" id="104777"/>
    <lineage>
        <taxon>Eukaryota</taxon>
        <taxon>Metazoa</taxon>
        <taxon>Spiralia</taxon>
        <taxon>Gnathifera</taxon>
        <taxon>Rotifera</taxon>
        <taxon>Eurotatoria</taxon>
        <taxon>Monogononta</taxon>
        <taxon>Pseudotrocha</taxon>
        <taxon>Ploima</taxon>
        <taxon>Brachionidae</taxon>
        <taxon>Brachionus</taxon>
    </lineage>
</organism>
<proteinExistence type="predicted"/>
<gene>
    <name evidence="3" type="ORF">OXX778_LOCUS17276</name>
</gene>
<dbReference type="PROSITE" id="PS51841">
    <property type="entry name" value="LTD"/>
    <property type="match status" value="1"/>
</dbReference>
<keyword evidence="1" id="KW-0175">Coiled coil</keyword>
<dbReference type="GO" id="GO:0090435">
    <property type="term" value="P:protein localization to nuclear envelope"/>
    <property type="evidence" value="ECO:0007669"/>
    <property type="project" value="TreeGrafter"/>
</dbReference>
<dbReference type="GO" id="GO:0031507">
    <property type="term" value="P:heterochromatin formation"/>
    <property type="evidence" value="ECO:0007669"/>
    <property type="project" value="TreeGrafter"/>
</dbReference>
<dbReference type="EMBL" id="CAJNOC010004366">
    <property type="protein sequence ID" value="CAF1018911.1"/>
    <property type="molecule type" value="Genomic_DNA"/>
</dbReference>
<evidence type="ECO:0000256" key="1">
    <source>
        <dbReference type="ARBA" id="ARBA00023054"/>
    </source>
</evidence>
<dbReference type="GO" id="GO:0006998">
    <property type="term" value="P:nuclear envelope organization"/>
    <property type="evidence" value="ECO:0007669"/>
    <property type="project" value="TreeGrafter"/>
</dbReference>
<dbReference type="GO" id="GO:0005200">
    <property type="term" value="F:structural constituent of cytoskeleton"/>
    <property type="evidence" value="ECO:0007669"/>
    <property type="project" value="TreeGrafter"/>
</dbReference>
<dbReference type="Gene3D" id="2.60.40.1260">
    <property type="entry name" value="Lamin Tail domain"/>
    <property type="match status" value="1"/>
</dbReference>
<evidence type="ECO:0000259" key="2">
    <source>
        <dbReference type="PROSITE" id="PS51841"/>
    </source>
</evidence>
<dbReference type="AlphaFoldDB" id="A0A814I121"/>
<keyword evidence="4" id="KW-1185">Reference proteome</keyword>
<dbReference type="PANTHER" id="PTHR45721:SF12">
    <property type="entry name" value="INTERMEDIATE FILAMENT PROTEIN IFA-1"/>
    <property type="match status" value="1"/>
</dbReference>
<dbReference type="GO" id="GO:0005652">
    <property type="term" value="C:nuclear lamina"/>
    <property type="evidence" value="ECO:0007669"/>
    <property type="project" value="TreeGrafter"/>
</dbReference>
<dbReference type="GO" id="GO:0007097">
    <property type="term" value="P:nuclear migration"/>
    <property type="evidence" value="ECO:0007669"/>
    <property type="project" value="TreeGrafter"/>
</dbReference>
<feature type="non-terminal residue" evidence="3">
    <location>
        <position position="1"/>
    </location>
</feature>
<dbReference type="OrthoDB" id="2441647at2759"/>
<protein>
    <recommendedName>
        <fullName evidence="2">LTD domain-containing protein</fullName>
    </recommendedName>
</protein>
<comment type="caution">
    <text evidence="3">The sequence shown here is derived from an EMBL/GenBank/DDBJ whole genome shotgun (WGS) entry which is preliminary data.</text>
</comment>
<name>A0A814I121_9BILA</name>
<dbReference type="SUPFAM" id="SSF74853">
    <property type="entry name" value="Lamin A/C globular tail domain"/>
    <property type="match status" value="1"/>
</dbReference>
<evidence type="ECO:0000313" key="4">
    <source>
        <dbReference type="Proteomes" id="UP000663879"/>
    </source>
</evidence>
<dbReference type="InterPro" id="IPR001322">
    <property type="entry name" value="Lamin_tail_dom"/>
</dbReference>
<reference evidence="3" key="1">
    <citation type="submission" date="2021-02" db="EMBL/GenBank/DDBJ databases">
        <authorList>
            <person name="Nowell W R."/>
        </authorList>
    </citation>
    <scope>NUCLEOTIDE SEQUENCE</scope>
    <source>
        <strain evidence="3">Ploen Becks lab</strain>
    </source>
</reference>
<dbReference type="PANTHER" id="PTHR45721">
    <property type="entry name" value="LAMIN DM0-RELATED"/>
    <property type="match status" value="1"/>
</dbReference>
<dbReference type="Proteomes" id="UP000663879">
    <property type="component" value="Unassembled WGS sequence"/>
</dbReference>
<evidence type="ECO:0000313" key="3">
    <source>
        <dbReference type="EMBL" id="CAF1018911.1"/>
    </source>
</evidence>
<dbReference type="InterPro" id="IPR036415">
    <property type="entry name" value="Lamin_tail_dom_sf"/>
</dbReference>
<sequence>MNLSNREANLSLYELPMIQKKILQRKCKGQVSIKRIDPKGEYIVIENTCIKKPVVLTNWTLKRRGVDVPSNSFKFEKHFVLHPNKSVKIFAKDKGRNYPPHELMSETVKNWGNGTYAYTSLVNHLNEERASLLEKIEHYEREIQVPVNRIDKDRIQNRLDELDLDNKINLEQDFEFYFEHKNYNEACINDDIDSNEIEDHSI</sequence>
<dbReference type="Pfam" id="PF00932">
    <property type="entry name" value="LTD"/>
    <property type="match status" value="1"/>
</dbReference>
<accession>A0A814I121</accession>